<dbReference type="AlphaFoldDB" id="A0A4R1MBZ7"/>
<comment type="similarity">
    <text evidence="1">Belongs to the short-chain dehydrogenases/reductases (SDR) family.</text>
</comment>
<feature type="chain" id="PRO_5039070515" evidence="3">
    <location>
        <begin position="23"/>
        <end position="339"/>
    </location>
</feature>
<dbReference type="Pfam" id="PF00106">
    <property type="entry name" value="adh_short"/>
    <property type="match status" value="1"/>
</dbReference>
<name>A0A4R1MBZ7_9FIRM</name>
<comment type="caution">
    <text evidence="4">The sequence shown here is derived from an EMBL/GenBank/DDBJ whole genome shotgun (WGS) entry which is preliminary data.</text>
</comment>
<evidence type="ECO:0000313" key="5">
    <source>
        <dbReference type="Proteomes" id="UP000294545"/>
    </source>
</evidence>
<dbReference type="InterPro" id="IPR002347">
    <property type="entry name" value="SDR_fam"/>
</dbReference>
<evidence type="ECO:0000256" key="1">
    <source>
        <dbReference type="ARBA" id="ARBA00006484"/>
    </source>
</evidence>
<dbReference type="EMBL" id="SMGQ01000016">
    <property type="protein sequence ID" value="TCK89092.1"/>
    <property type="molecule type" value="Genomic_DNA"/>
</dbReference>
<dbReference type="InterPro" id="IPR036291">
    <property type="entry name" value="NAD(P)-bd_dom_sf"/>
</dbReference>
<feature type="signal peptide" evidence="3">
    <location>
        <begin position="1"/>
        <end position="22"/>
    </location>
</feature>
<protein>
    <submittedName>
        <fullName evidence="4">NAD(P)-dependent dehydrogenase (Short-subunit alcohol dehydrogenase family)</fullName>
    </submittedName>
</protein>
<dbReference type="Gene3D" id="3.40.50.720">
    <property type="entry name" value="NAD(P)-binding Rossmann-like Domain"/>
    <property type="match status" value="1"/>
</dbReference>
<dbReference type="PANTHER" id="PTHR24320:SF274">
    <property type="entry name" value="CHAIN DEHYDROGENASE, PUTATIVE (AFU_ORTHOLOGUE AFUA_4G00440)-RELATED"/>
    <property type="match status" value="1"/>
</dbReference>
<dbReference type="PANTHER" id="PTHR24320">
    <property type="entry name" value="RETINOL DEHYDROGENASE"/>
    <property type="match status" value="1"/>
</dbReference>
<proteinExistence type="inferred from homology"/>
<dbReference type="GO" id="GO:0016491">
    <property type="term" value="F:oxidoreductase activity"/>
    <property type="evidence" value="ECO:0007669"/>
    <property type="project" value="UniProtKB-KW"/>
</dbReference>
<keyword evidence="2" id="KW-0560">Oxidoreductase</keyword>
<keyword evidence="3" id="KW-0732">Signal</keyword>
<dbReference type="RefSeq" id="WP_132283171.1">
    <property type="nucleotide sequence ID" value="NZ_SMGQ01000016.1"/>
</dbReference>
<evidence type="ECO:0000313" key="4">
    <source>
        <dbReference type="EMBL" id="TCK89092.1"/>
    </source>
</evidence>
<dbReference type="PRINTS" id="PR00081">
    <property type="entry name" value="GDHRDH"/>
</dbReference>
<evidence type="ECO:0000256" key="2">
    <source>
        <dbReference type="ARBA" id="ARBA00023002"/>
    </source>
</evidence>
<dbReference type="PROSITE" id="PS51257">
    <property type="entry name" value="PROKAR_LIPOPROTEIN"/>
    <property type="match status" value="1"/>
</dbReference>
<organism evidence="4 5">
    <name type="scientific">Natranaerovirga hydrolytica</name>
    <dbReference type="NCBI Taxonomy" id="680378"/>
    <lineage>
        <taxon>Bacteria</taxon>
        <taxon>Bacillati</taxon>
        <taxon>Bacillota</taxon>
        <taxon>Clostridia</taxon>
        <taxon>Lachnospirales</taxon>
        <taxon>Natranaerovirgaceae</taxon>
        <taxon>Natranaerovirga</taxon>
    </lineage>
</organism>
<sequence>MEKILKVLLVSMLVLALLTACSDTQAPKTPEESNNEPVVQVPVENEDGGTSVGMDRDRFGLGAYNTEQVVEELLYIEANTEPIDEAHKKRILVTGSTGGLGQLTAMYLIERGHEVVVHARNESRAEDVRRDLPNAFGVVIGDFSDLEQTRQMADQINEFGTFDVIIHNAGVYGAPAEEMLNVNSLSPYILTSLVNKPKHLIYITSDLHRSGSLKFDEIVSDTPNITYSDTKLQIITLSMTVSRYWPDVQVNAIQPGWVATLMGFHDGNTTTPDDLRAGYMTYVWLSEGLEEGTDVTGGYFFQSKVDNSFNSIIHDETAQDQLMEAYEMKTGIPFPRNQE</sequence>
<gene>
    <name evidence="4" type="ORF">EDC19_2506</name>
</gene>
<dbReference type="OrthoDB" id="9809821at2"/>
<keyword evidence="5" id="KW-1185">Reference proteome</keyword>
<accession>A0A4R1MBZ7</accession>
<dbReference type="SUPFAM" id="SSF51735">
    <property type="entry name" value="NAD(P)-binding Rossmann-fold domains"/>
    <property type="match status" value="1"/>
</dbReference>
<reference evidence="4 5" key="1">
    <citation type="submission" date="2019-03" db="EMBL/GenBank/DDBJ databases">
        <title>Genomic Encyclopedia of Type Strains, Phase IV (KMG-IV): sequencing the most valuable type-strain genomes for metagenomic binning, comparative biology and taxonomic classification.</title>
        <authorList>
            <person name="Goeker M."/>
        </authorList>
    </citation>
    <scope>NUCLEOTIDE SEQUENCE [LARGE SCALE GENOMIC DNA]</scope>
    <source>
        <strain evidence="4 5">DSM 24176</strain>
    </source>
</reference>
<dbReference type="Proteomes" id="UP000294545">
    <property type="component" value="Unassembled WGS sequence"/>
</dbReference>
<evidence type="ECO:0000256" key="3">
    <source>
        <dbReference type="SAM" id="SignalP"/>
    </source>
</evidence>